<evidence type="ECO:0000259" key="3">
    <source>
        <dbReference type="SMART" id="SM00822"/>
    </source>
</evidence>
<sequence>MRMTNKVVLITGASRGLGLSLARRFAREGASVALTYNTDAAAADRNVEALVAEGAQAMAIGGDISDPDAVKAIFAAVLARFGRIDIVVANAGRELIDTPITEIDNAMFEAVTKTNVFGTFYTLRESARHVTDGGRIIVISSTTTIVPNAGFTAYAGSKAAGRLYVECLAQEMGKRNVTVNGVVPGPLRDAGVIANLQENDYQALAQLSPFARLGSVADVEGAVLFLASDDAAWISGHHLVVNGAAKV</sequence>
<dbReference type="SMART" id="SM00822">
    <property type="entry name" value="PKS_KR"/>
    <property type="match status" value="1"/>
</dbReference>
<evidence type="ECO:0000256" key="1">
    <source>
        <dbReference type="ARBA" id="ARBA00006484"/>
    </source>
</evidence>
<evidence type="ECO:0000256" key="2">
    <source>
        <dbReference type="ARBA" id="ARBA00023002"/>
    </source>
</evidence>
<dbReference type="AlphaFoldDB" id="A0A4Q7CTI8"/>
<dbReference type="PANTHER" id="PTHR48107">
    <property type="entry name" value="NADPH-DEPENDENT ALDEHYDE REDUCTASE-LIKE PROTEIN, CHLOROPLASTIC-RELATED"/>
    <property type="match status" value="1"/>
</dbReference>
<dbReference type="EMBL" id="SGFE01000148">
    <property type="protein sequence ID" value="RZI18490.1"/>
    <property type="molecule type" value="Genomic_DNA"/>
</dbReference>
<gene>
    <name evidence="4" type="ORF">EUX57_28090</name>
</gene>
<dbReference type="Gene3D" id="3.40.50.720">
    <property type="entry name" value="NAD(P)-binding Rossmann-like Domain"/>
    <property type="match status" value="1"/>
</dbReference>
<dbReference type="Proteomes" id="UP000293369">
    <property type="component" value="Unassembled WGS sequence"/>
</dbReference>
<evidence type="ECO:0000313" key="5">
    <source>
        <dbReference type="Proteomes" id="UP000293369"/>
    </source>
</evidence>
<organism evidence="4 5">
    <name type="scientific">Pseudomonas orientalis</name>
    <dbReference type="NCBI Taxonomy" id="76758"/>
    <lineage>
        <taxon>Bacteria</taxon>
        <taxon>Pseudomonadati</taxon>
        <taxon>Pseudomonadota</taxon>
        <taxon>Gammaproteobacteria</taxon>
        <taxon>Pseudomonadales</taxon>
        <taxon>Pseudomonadaceae</taxon>
        <taxon>Pseudomonas</taxon>
    </lineage>
</organism>
<dbReference type="InterPro" id="IPR036291">
    <property type="entry name" value="NAD(P)-bd_dom_sf"/>
</dbReference>
<dbReference type="FunFam" id="3.40.50.720:FF:000084">
    <property type="entry name" value="Short-chain dehydrogenase reductase"/>
    <property type="match status" value="1"/>
</dbReference>
<feature type="domain" description="Ketoreductase" evidence="3">
    <location>
        <begin position="6"/>
        <end position="196"/>
    </location>
</feature>
<proteinExistence type="inferred from homology"/>
<dbReference type="PRINTS" id="PR00081">
    <property type="entry name" value="GDHRDH"/>
</dbReference>
<dbReference type="InterPro" id="IPR020904">
    <property type="entry name" value="Sc_DH/Rdtase_CS"/>
</dbReference>
<dbReference type="PROSITE" id="PS00061">
    <property type="entry name" value="ADH_SHORT"/>
    <property type="match status" value="1"/>
</dbReference>
<name>A0A4Q7CTI8_9PSED</name>
<dbReference type="InterPro" id="IPR057326">
    <property type="entry name" value="KR_dom"/>
</dbReference>
<dbReference type="SUPFAM" id="SSF51735">
    <property type="entry name" value="NAD(P)-binding Rossmann-fold domains"/>
    <property type="match status" value="1"/>
</dbReference>
<dbReference type="PANTHER" id="PTHR48107:SF7">
    <property type="entry name" value="RE15974P"/>
    <property type="match status" value="1"/>
</dbReference>
<dbReference type="RefSeq" id="WP_056861412.1">
    <property type="nucleotide sequence ID" value="NZ_CAXAOR010000036.1"/>
</dbReference>
<accession>A0A4Q7CTI8</accession>
<dbReference type="InterPro" id="IPR002347">
    <property type="entry name" value="SDR_fam"/>
</dbReference>
<keyword evidence="2" id="KW-0560">Oxidoreductase</keyword>
<dbReference type="PRINTS" id="PR00080">
    <property type="entry name" value="SDRFAMILY"/>
</dbReference>
<comment type="similarity">
    <text evidence="1">Belongs to the short-chain dehydrogenases/reductases (SDR) family.</text>
</comment>
<dbReference type="GeneID" id="93465613"/>
<reference evidence="4 5" key="1">
    <citation type="submission" date="2019-02" db="EMBL/GenBank/DDBJ databases">
        <title>Pseudomonas spp from wheat grain.</title>
        <authorList>
            <person name="Cho G.-S."/>
            <person name="Franz C.M.A.P."/>
        </authorList>
    </citation>
    <scope>NUCLEOTIDE SEQUENCE [LARGE SCALE GENOMIC DNA]</scope>
    <source>
        <strain evidence="4 5">133NRW</strain>
    </source>
</reference>
<comment type="caution">
    <text evidence="4">The sequence shown here is derived from an EMBL/GenBank/DDBJ whole genome shotgun (WGS) entry which is preliminary data.</text>
</comment>
<dbReference type="GO" id="GO:0016614">
    <property type="term" value="F:oxidoreductase activity, acting on CH-OH group of donors"/>
    <property type="evidence" value="ECO:0007669"/>
    <property type="project" value="UniProtKB-ARBA"/>
</dbReference>
<evidence type="ECO:0000313" key="4">
    <source>
        <dbReference type="EMBL" id="RZI18490.1"/>
    </source>
</evidence>
<protein>
    <submittedName>
        <fullName evidence="4">SDR family oxidoreductase</fullName>
    </submittedName>
</protein>
<dbReference type="Pfam" id="PF13561">
    <property type="entry name" value="adh_short_C2"/>
    <property type="match status" value="1"/>
</dbReference>